<gene>
    <name evidence="1" type="ORF">EZH22_18245</name>
</gene>
<evidence type="ECO:0000313" key="2">
    <source>
        <dbReference type="Proteomes" id="UP000596427"/>
    </source>
</evidence>
<dbReference type="RefSeq" id="WP_203191927.1">
    <property type="nucleotide sequence ID" value="NZ_CP063362.1"/>
</dbReference>
<proteinExistence type="predicted"/>
<accession>A0A974PKN4</accession>
<name>A0A974PKN4_9HYPH</name>
<dbReference type="AlphaFoldDB" id="A0A974PKN4"/>
<evidence type="ECO:0000313" key="1">
    <source>
        <dbReference type="EMBL" id="QRG05061.1"/>
    </source>
</evidence>
<dbReference type="EMBL" id="CP063362">
    <property type="protein sequence ID" value="QRG05061.1"/>
    <property type="molecule type" value="Genomic_DNA"/>
</dbReference>
<keyword evidence="2" id="KW-1185">Reference proteome</keyword>
<dbReference type="KEGG" id="xdi:EZH22_18245"/>
<dbReference type="Pfam" id="PF13318">
    <property type="entry name" value="AtzG-like"/>
    <property type="match status" value="1"/>
</dbReference>
<sequence length="69" mass="7400">MPTEIQLPKVGDAALEKLLDGALEAHAIAPQPEWRAEALNNLRTVADAATLVRSLDLGDAEEPAPVYRP</sequence>
<dbReference type="Proteomes" id="UP000596427">
    <property type="component" value="Chromosome"/>
</dbReference>
<reference evidence="1 2" key="1">
    <citation type="submission" date="2020-10" db="EMBL/GenBank/DDBJ databases">
        <title>Degradation of 1,4-Dioxane by Xanthobacter sp. YN2, via a Novel Group-2 Soluble Di-Iron Monooxygenase.</title>
        <authorList>
            <person name="Ma F."/>
            <person name="Wang Y."/>
            <person name="Yang J."/>
            <person name="Guo H."/>
            <person name="Su D."/>
            <person name="Yu L."/>
        </authorList>
    </citation>
    <scope>NUCLEOTIDE SEQUENCE [LARGE SCALE GENOMIC DNA]</scope>
    <source>
        <strain evidence="1 2">YN2</strain>
    </source>
</reference>
<dbReference type="InterPro" id="IPR025148">
    <property type="entry name" value="AtzG-like"/>
</dbReference>
<protein>
    <submittedName>
        <fullName evidence="1">DUF4089 domain-containing protein</fullName>
    </submittedName>
</protein>
<organism evidence="1 2">
    <name type="scientific">Xanthobacter dioxanivorans</name>
    <dbReference type="NCBI Taxonomy" id="2528964"/>
    <lineage>
        <taxon>Bacteria</taxon>
        <taxon>Pseudomonadati</taxon>
        <taxon>Pseudomonadota</taxon>
        <taxon>Alphaproteobacteria</taxon>
        <taxon>Hyphomicrobiales</taxon>
        <taxon>Xanthobacteraceae</taxon>
        <taxon>Xanthobacter</taxon>
    </lineage>
</organism>